<dbReference type="RefSeq" id="WP_076207155.1">
    <property type="nucleotide sequence ID" value="NZ_MBER01000139.1"/>
</dbReference>
<sequence>MTVESAAASLTLTIRVENAYSDGHTSKRVETVEVEPFEDLEQLWEQLEEFTGDGHGIGNDLGYCFEITIVDAPGRCELVGEFNEWVGA</sequence>
<dbReference type="AlphaFoldDB" id="A0ABD6QGT0"/>
<evidence type="ECO:0000313" key="2">
    <source>
        <dbReference type="Proteomes" id="UP000187001"/>
    </source>
</evidence>
<comment type="caution">
    <text evidence="1">The sequence shown here is derived from an EMBL/GenBank/DDBJ whole genome shotgun (WGS) entry which is preliminary data.</text>
</comment>
<dbReference type="Proteomes" id="UP000187001">
    <property type="component" value="Unassembled WGS sequence"/>
</dbReference>
<evidence type="ECO:0000313" key="1">
    <source>
        <dbReference type="EMBL" id="OMC37690.1"/>
    </source>
</evidence>
<protein>
    <submittedName>
        <fullName evidence="1">Uncharacterized protein</fullName>
    </submittedName>
</protein>
<accession>A0ABD6QGT0</accession>
<dbReference type="EMBL" id="MBER01000139">
    <property type="protein sequence ID" value="OMC37690.1"/>
    <property type="molecule type" value="Genomic_DNA"/>
</dbReference>
<name>A0ABD6QGT0_MYCFO</name>
<organism evidence="1 2">
    <name type="scientific">Mycolicibacterium fortuitum</name>
    <name type="common">Mycobacterium fortuitum</name>
    <dbReference type="NCBI Taxonomy" id="1766"/>
    <lineage>
        <taxon>Bacteria</taxon>
        <taxon>Bacillati</taxon>
        <taxon>Actinomycetota</taxon>
        <taxon>Actinomycetes</taxon>
        <taxon>Mycobacteriales</taxon>
        <taxon>Mycobacteriaceae</taxon>
        <taxon>Mycolicibacterium</taxon>
    </lineage>
</organism>
<reference evidence="1 2" key="1">
    <citation type="submission" date="2016-07" db="EMBL/GenBank/DDBJ databases">
        <authorList>
            <person name="Sutton G."/>
            <person name="Brinkac L."/>
            <person name="Sanka R."/>
            <person name="Adams M."/>
            <person name="Lau E."/>
            <person name="Kumar A."/>
            <person name="Macaden R."/>
        </authorList>
    </citation>
    <scope>NUCLEOTIDE SEQUENCE [LARGE SCALE GENOMIC DNA]</scope>
    <source>
        <strain evidence="1 2">GA-0871</strain>
    </source>
</reference>
<proteinExistence type="predicted"/>
<gene>
    <name evidence="1" type="ORF">A5742_08630</name>
</gene>